<dbReference type="EMBL" id="CP000839">
    <property type="protein sequence ID" value="ABW32025.1"/>
    <property type="molecule type" value="Genomic_DNA"/>
</dbReference>
<evidence type="ECO:0000313" key="2">
    <source>
        <dbReference type="EMBL" id="ABW32025.1"/>
    </source>
</evidence>
<dbReference type="AlphaFoldDB" id="A8ZLJ8"/>
<evidence type="ECO:0000313" key="3">
    <source>
        <dbReference type="Proteomes" id="UP000000268"/>
    </source>
</evidence>
<protein>
    <submittedName>
        <fullName evidence="2">Uncharacterized protein</fullName>
    </submittedName>
</protein>
<evidence type="ECO:0000256" key="1">
    <source>
        <dbReference type="SAM" id="MobiDB-lite"/>
    </source>
</evidence>
<gene>
    <name evidence="2" type="ordered locus">AM1_B0306</name>
</gene>
<sequence>MVKEHGVFMVLSKRPVPHPKNIALEEKESSLEDQENS</sequence>
<dbReference type="KEGG" id="amr:AM1_B0306"/>
<keyword evidence="2" id="KW-0614">Plasmid</keyword>
<organism evidence="2 3">
    <name type="scientific">Acaryochloris marina (strain MBIC 11017)</name>
    <dbReference type="NCBI Taxonomy" id="329726"/>
    <lineage>
        <taxon>Bacteria</taxon>
        <taxon>Bacillati</taxon>
        <taxon>Cyanobacteriota</taxon>
        <taxon>Cyanophyceae</taxon>
        <taxon>Acaryochloridales</taxon>
        <taxon>Acaryochloridaceae</taxon>
        <taxon>Acaryochloris</taxon>
    </lineage>
</organism>
<dbReference type="Proteomes" id="UP000000268">
    <property type="component" value="Plasmid pREB2"/>
</dbReference>
<name>A8ZLJ8_ACAM1</name>
<feature type="region of interest" description="Disordered" evidence="1">
    <location>
        <begin position="13"/>
        <end position="37"/>
    </location>
</feature>
<proteinExistence type="predicted"/>
<reference evidence="2 3" key="1">
    <citation type="journal article" date="2008" name="Proc. Natl. Acad. Sci. U.S.A.">
        <title>Niche adaptation and genome expansion in the chlorophyll d-producing cyanobacterium Acaryochloris marina.</title>
        <authorList>
            <person name="Swingley W.D."/>
            <person name="Chen M."/>
            <person name="Cheung P.C."/>
            <person name="Conrad A.L."/>
            <person name="Dejesa L.C."/>
            <person name="Hao J."/>
            <person name="Honchak B.M."/>
            <person name="Karbach L.E."/>
            <person name="Kurdoglu A."/>
            <person name="Lahiri S."/>
            <person name="Mastrian S.D."/>
            <person name="Miyashita H."/>
            <person name="Page L."/>
            <person name="Ramakrishna P."/>
            <person name="Satoh S."/>
            <person name="Sattley W.M."/>
            <person name="Shimada Y."/>
            <person name="Taylor H.L."/>
            <person name="Tomo T."/>
            <person name="Tsuchiya T."/>
            <person name="Wang Z.T."/>
            <person name="Raymond J."/>
            <person name="Mimuro M."/>
            <person name="Blankenship R.E."/>
            <person name="Touchman J.W."/>
        </authorList>
    </citation>
    <scope>NUCLEOTIDE SEQUENCE [LARGE SCALE GENOMIC DNA]</scope>
    <source>
        <strain evidence="3">MBIC 11017</strain>
        <plasmid evidence="3">Plasmid pREB2</plasmid>
    </source>
</reference>
<keyword evidence="3" id="KW-1185">Reference proteome</keyword>
<accession>A8ZLJ8</accession>
<geneLocation type="plasmid" evidence="2 3">
    <name>pREB2</name>
</geneLocation>
<dbReference type="HOGENOM" id="CLU_3338789_0_0_3"/>